<dbReference type="PANTHER" id="PTHR23026:SF90">
    <property type="entry name" value="IODOTYROSINE DEIODINASE 1"/>
    <property type="match status" value="1"/>
</dbReference>
<accession>A0A6J6CQ54</accession>
<evidence type="ECO:0000256" key="2">
    <source>
        <dbReference type="ARBA" id="ARBA00022643"/>
    </source>
</evidence>
<protein>
    <submittedName>
        <fullName evidence="5">Unannotated protein</fullName>
    </submittedName>
</protein>
<organism evidence="5">
    <name type="scientific">freshwater metagenome</name>
    <dbReference type="NCBI Taxonomy" id="449393"/>
    <lineage>
        <taxon>unclassified sequences</taxon>
        <taxon>metagenomes</taxon>
        <taxon>ecological metagenomes</taxon>
    </lineage>
</organism>
<reference evidence="5" key="1">
    <citation type="submission" date="2020-05" db="EMBL/GenBank/DDBJ databases">
        <authorList>
            <person name="Chiriac C."/>
            <person name="Salcher M."/>
            <person name="Ghai R."/>
            <person name="Kavagutti S V."/>
        </authorList>
    </citation>
    <scope>NUCLEOTIDE SEQUENCE</scope>
</reference>
<evidence type="ECO:0000256" key="1">
    <source>
        <dbReference type="ARBA" id="ARBA00022630"/>
    </source>
</evidence>
<dbReference type="SUPFAM" id="SSF55469">
    <property type="entry name" value="FMN-dependent nitroreductase-like"/>
    <property type="match status" value="1"/>
</dbReference>
<dbReference type="Gene3D" id="3.40.109.10">
    <property type="entry name" value="NADH Oxidase"/>
    <property type="match status" value="1"/>
</dbReference>
<evidence type="ECO:0000256" key="3">
    <source>
        <dbReference type="ARBA" id="ARBA00023002"/>
    </source>
</evidence>
<dbReference type="PANTHER" id="PTHR23026">
    <property type="entry name" value="NADPH NITROREDUCTASE"/>
    <property type="match status" value="1"/>
</dbReference>
<evidence type="ECO:0000313" key="5">
    <source>
        <dbReference type="EMBL" id="CAB4552529.1"/>
    </source>
</evidence>
<dbReference type="EMBL" id="CAEZSR010000032">
    <property type="protein sequence ID" value="CAB4552529.1"/>
    <property type="molecule type" value="Genomic_DNA"/>
</dbReference>
<dbReference type="InterPro" id="IPR000415">
    <property type="entry name" value="Nitroreductase-like"/>
</dbReference>
<proteinExistence type="predicted"/>
<dbReference type="AlphaFoldDB" id="A0A6J6CQ54"/>
<keyword evidence="1" id="KW-0285">Flavoprotein</keyword>
<name>A0A6J6CQ54_9ZZZZ</name>
<sequence length="210" mass="23749">MTDSVFEGLNRPIAEMMETQRSIRRLTDRPVDHSIVRRCIELGLKAPTGSNGQNWEFIVVRDAEIKARFARQYRRAWPLYRRTIDSSTPSNARMLDAVQQQIDHFESIPVIVVACLAGGRPTGPYVAKSSYYGSIYPTVQNILLAARSLDLGASLITLPLWSARRSRRILGLPRSVRPACLIALGWPAGRYGPTTRRPVDDVIHLDRWRP</sequence>
<dbReference type="CDD" id="cd02062">
    <property type="entry name" value="Nitro_FMN_reductase"/>
    <property type="match status" value="1"/>
</dbReference>
<dbReference type="GO" id="GO:0016491">
    <property type="term" value="F:oxidoreductase activity"/>
    <property type="evidence" value="ECO:0007669"/>
    <property type="project" value="UniProtKB-KW"/>
</dbReference>
<keyword evidence="2" id="KW-0288">FMN</keyword>
<evidence type="ECO:0000259" key="4">
    <source>
        <dbReference type="Pfam" id="PF00881"/>
    </source>
</evidence>
<keyword evidence="3" id="KW-0560">Oxidoreductase</keyword>
<dbReference type="InterPro" id="IPR050627">
    <property type="entry name" value="Nitroreductase/BluB"/>
</dbReference>
<feature type="domain" description="Nitroreductase" evidence="4">
    <location>
        <begin position="20"/>
        <end position="186"/>
    </location>
</feature>
<dbReference type="Pfam" id="PF00881">
    <property type="entry name" value="Nitroreductase"/>
    <property type="match status" value="1"/>
</dbReference>
<dbReference type="InterPro" id="IPR029479">
    <property type="entry name" value="Nitroreductase"/>
</dbReference>
<gene>
    <name evidence="5" type="ORF">UFOPK1493_01175</name>
</gene>